<evidence type="ECO:0000313" key="2">
    <source>
        <dbReference type="Proteomes" id="UP000317422"/>
    </source>
</evidence>
<dbReference type="OrthoDB" id="9926636at2"/>
<name>A0A543NKD4_9ACTN</name>
<evidence type="ECO:0000313" key="1">
    <source>
        <dbReference type="EMBL" id="TQN32282.1"/>
    </source>
</evidence>
<protein>
    <submittedName>
        <fullName evidence="1">Uncharacterized protein</fullName>
    </submittedName>
</protein>
<gene>
    <name evidence="1" type="ORF">FHX37_2232</name>
</gene>
<dbReference type="Proteomes" id="UP000317422">
    <property type="component" value="Unassembled WGS sequence"/>
</dbReference>
<dbReference type="EMBL" id="VFQC01000001">
    <property type="protein sequence ID" value="TQN32282.1"/>
    <property type="molecule type" value="Genomic_DNA"/>
</dbReference>
<proteinExistence type="predicted"/>
<dbReference type="AlphaFoldDB" id="A0A543NKD4"/>
<comment type="caution">
    <text evidence="1">The sequence shown here is derived from an EMBL/GenBank/DDBJ whole genome shotgun (WGS) entry which is preliminary data.</text>
</comment>
<reference evidence="1 2" key="1">
    <citation type="submission" date="2019-06" db="EMBL/GenBank/DDBJ databases">
        <title>Sequencing the genomes of 1000 actinobacteria strains.</title>
        <authorList>
            <person name="Klenk H.-P."/>
        </authorList>
    </citation>
    <scope>NUCLEOTIDE SEQUENCE [LARGE SCALE GENOMIC DNA]</scope>
    <source>
        <strain evidence="1 2">DSM 45015</strain>
    </source>
</reference>
<sequence>MLLLQGNRQHITLRWIALMGVDITDLSPGGSFDTAWREWAEGHAAVSGGSPLEPDGQPLHLYDLLPTSVLSRLDWVTLQCAAITKILSGNRCDSDLVLRFVATYREPGLQRVVDDMRRHPP</sequence>
<dbReference type="RefSeq" id="WP_141923798.1">
    <property type="nucleotide sequence ID" value="NZ_VFQC01000001.1"/>
</dbReference>
<organism evidence="1 2">
    <name type="scientific">Haloactinospora alba</name>
    <dbReference type="NCBI Taxonomy" id="405555"/>
    <lineage>
        <taxon>Bacteria</taxon>
        <taxon>Bacillati</taxon>
        <taxon>Actinomycetota</taxon>
        <taxon>Actinomycetes</taxon>
        <taxon>Streptosporangiales</taxon>
        <taxon>Nocardiopsidaceae</taxon>
        <taxon>Haloactinospora</taxon>
    </lineage>
</organism>
<keyword evidence="2" id="KW-1185">Reference proteome</keyword>
<accession>A0A543NKD4</accession>